<dbReference type="InterPro" id="IPR029063">
    <property type="entry name" value="SAM-dependent_MTases_sf"/>
</dbReference>
<dbReference type="SUPFAM" id="SSF53335">
    <property type="entry name" value="S-adenosyl-L-methionine-dependent methyltransferases"/>
    <property type="match status" value="1"/>
</dbReference>
<organism evidence="2 3">
    <name type="scientific">Candidatus Nealsonbacteria bacterium CG10_big_fil_rev_8_21_14_0_10_36_24</name>
    <dbReference type="NCBI Taxonomy" id="1974710"/>
    <lineage>
        <taxon>Bacteria</taxon>
        <taxon>Candidatus Nealsoniibacteriota</taxon>
    </lineage>
</organism>
<dbReference type="AlphaFoldDB" id="A0A2M6NSY9"/>
<keyword evidence="1" id="KW-0472">Membrane</keyword>
<dbReference type="Proteomes" id="UP000228756">
    <property type="component" value="Unassembled WGS sequence"/>
</dbReference>
<dbReference type="Pfam" id="PF13489">
    <property type="entry name" value="Methyltransf_23"/>
    <property type="match status" value="1"/>
</dbReference>
<proteinExistence type="predicted"/>
<accession>A0A2M6NSY9</accession>
<protein>
    <recommendedName>
        <fullName evidence="4">Methyltransferase type 11 domain-containing protein</fullName>
    </recommendedName>
</protein>
<keyword evidence="1" id="KW-1133">Transmembrane helix</keyword>
<dbReference type="PANTHER" id="PTHR43591:SF110">
    <property type="entry name" value="RHODANESE DOMAIN-CONTAINING PROTEIN"/>
    <property type="match status" value="1"/>
</dbReference>
<name>A0A2M6NSY9_9BACT</name>
<dbReference type="EMBL" id="PFCJ01000006">
    <property type="protein sequence ID" value="PIR72622.1"/>
    <property type="molecule type" value="Genomic_DNA"/>
</dbReference>
<comment type="caution">
    <text evidence="2">The sequence shown here is derived from an EMBL/GenBank/DDBJ whole genome shotgun (WGS) entry which is preliminary data.</text>
</comment>
<dbReference type="Gene3D" id="3.40.50.150">
    <property type="entry name" value="Vaccinia Virus protein VP39"/>
    <property type="match status" value="1"/>
</dbReference>
<keyword evidence="1" id="KW-0812">Transmembrane</keyword>
<evidence type="ECO:0000256" key="1">
    <source>
        <dbReference type="SAM" id="Phobius"/>
    </source>
</evidence>
<evidence type="ECO:0000313" key="2">
    <source>
        <dbReference type="EMBL" id="PIR72622.1"/>
    </source>
</evidence>
<evidence type="ECO:0000313" key="3">
    <source>
        <dbReference type="Proteomes" id="UP000228756"/>
    </source>
</evidence>
<dbReference type="CDD" id="cd02440">
    <property type="entry name" value="AdoMet_MTases"/>
    <property type="match status" value="1"/>
</dbReference>
<sequence length="238" mass="27491">MFIKKKILKIASKNEDQRFVWVSKKLKELSSGLKILDVGSGERPFQKFCGHLNYVSQDSAKYDGIGDVIGLQTGSWNRDNIDIISDIIKIPEPDNSFDAILCTEVIEHVPDPIKALEELTRLLKPGGIIILTAPFISMAHFSPFHFCTGFNKYFYIEHLKRLGLKIDEIKPSGNFFDVMMQQLITMPSISKKYSRNFLVFLQWFFIIPLLLLLKITNRYQNNSEEILCFEYFVKAIKK</sequence>
<dbReference type="PANTHER" id="PTHR43591">
    <property type="entry name" value="METHYLTRANSFERASE"/>
    <property type="match status" value="1"/>
</dbReference>
<feature type="transmembrane region" description="Helical" evidence="1">
    <location>
        <begin position="196"/>
        <end position="215"/>
    </location>
</feature>
<evidence type="ECO:0008006" key="4">
    <source>
        <dbReference type="Google" id="ProtNLM"/>
    </source>
</evidence>
<reference evidence="3" key="1">
    <citation type="submission" date="2017-09" db="EMBL/GenBank/DDBJ databases">
        <title>Depth-based differentiation of microbial function through sediment-hosted aquifers and enrichment of novel symbionts in the deep terrestrial subsurface.</title>
        <authorList>
            <person name="Probst A.J."/>
            <person name="Ladd B."/>
            <person name="Jarett J.K."/>
            <person name="Geller-Mcgrath D.E."/>
            <person name="Sieber C.M.K."/>
            <person name="Emerson J.B."/>
            <person name="Anantharaman K."/>
            <person name="Thomas B.C."/>
            <person name="Malmstrom R."/>
            <person name="Stieglmeier M."/>
            <person name="Klingl A."/>
            <person name="Woyke T."/>
            <person name="Ryan C.M."/>
            <person name="Banfield J.F."/>
        </authorList>
    </citation>
    <scope>NUCLEOTIDE SEQUENCE [LARGE SCALE GENOMIC DNA]</scope>
</reference>
<gene>
    <name evidence="2" type="ORF">COU42_00590</name>
</gene>